<dbReference type="Gene3D" id="6.10.140.1840">
    <property type="match status" value="1"/>
</dbReference>
<sequence>MSDFEWSGSEKKLARHAFDTALEAALAKTMADFKSKASAVTQPSEMWELEDYLREQRRKIDRTFDYRYSQLLFVFAQLIRAGHLDEKLLAGLSQDKRDVIQRDLAFVARRSASG</sequence>
<keyword evidence="2" id="KW-1185">Reference proteome</keyword>
<organism evidence="1 2">
    <name type="scientific">Mesorhizobium opportunistum</name>
    <dbReference type="NCBI Taxonomy" id="593909"/>
    <lineage>
        <taxon>Bacteria</taxon>
        <taxon>Pseudomonadati</taxon>
        <taxon>Pseudomonadota</taxon>
        <taxon>Alphaproteobacteria</taxon>
        <taxon>Hyphomicrobiales</taxon>
        <taxon>Phyllobacteriaceae</taxon>
        <taxon>Mesorhizobium</taxon>
    </lineage>
</organism>
<evidence type="ECO:0000313" key="2">
    <source>
        <dbReference type="Proteomes" id="UP001464387"/>
    </source>
</evidence>
<dbReference type="InterPro" id="IPR053747">
    <property type="entry name" value="Fluoresc_Recovery_Reg"/>
</dbReference>
<dbReference type="EMBL" id="JAMYPJ010000040">
    <property type="protein sequence ID" value="MER8935955.1"/>
    <property type="molecule type" value="Genomic_DNA"/>
</dbReference>
<dbReference type="RefSeq" id="WP_023778980.1">
    <property type="nucleotide sequence ID" value="NZ_JAMYMT010000011.1"/>
</dbReference>
<evidence type="ECO:0008006" key="3">
    <source>
        <dbReference type="Google" id="ProtNLM"/>
    </source>
</evidence>
<comment type="caution">
    <text evidence="1">The sequence shown here is derived from an EMBL/GenBank/DDBJ whole genome shotgun (WGS) entry which is preliminary data.</text>
</comment>
<dbReference type="Pfam" id="PF18032">
    <property type="entry name" value="FRP"/>
    <property type="match status" value="1"/>
</dbReference>
<name>A0ABV1YLB0_9HYPH</name>
<dbReference type="InterPro" id="IPR041601">
    <property type="entry name" value="FRP"/>
</dbReference>
<proteinExistence type="predicted"/>
<evidence type="ECO:0000313" key="1">
    <source>
        <dbReference type="EMBL" id="MER8935955.1"/>
    </source>
</evidence>
<protein>
    <recommendedName>
        <fullName evidence="3">Fluorescence recovery protein (RFP)</fullName>
    </recommendedName>
</protein>
<gene>
    <name evidence="1" type="ORF">NKI33_23730</name>
</gene>
<accession>A0ABV1YLB0</accession>
<reference evidence="1 2" key="1">
    <citation type="journal article" date="2024" name="Proc. Natl. Acad. Sci. U.S.A.">
        <title>The evolutionary genomics of adaptation to stress in wild rhizobium bacteria.</title>
        <authorList>
            <person name="Kehlet-Delgado H."/>
            <person name="Montoya A.P."/>
            <person name="Jensen K.T."/>
            <person name="Wendlandt C.E."/>
            <person name="Dexheimer C."/>
            <person name="Roberts M."/>
            <person name="Torres Martinez L."/>
            <person name="Friesen M.L."/>
            <person name="Griffitts J.S."/>
            <person name="Porter S.S."/>
        </authorList>
    </citation>
    <scope>NUCLEOTIDE SEQUENCE [LARGE SCALE GENOMIC DNA]</scope>
    <source>
        <strain evidence="1 2">M0729</strain>
    </source>
</reference>
<dbReference type="Proteomes" id="UP001464387">
    <property type="component" value="Unassembled WGS sequence"/>
</dbReference>